<feature type="domain" description="Methylated-DNA-[protein]-cysteine S-methyltransferase DNA binding" evidence="2">
    <location>
        <begin position="10"/>
        <end position="82"/>
    </location>
</feature>
<dbReference type="PANTHER" id="PTHR42942:SF1">
    <property type="entry name" value="ALKYLTRANSFERASE-LIKE PROTEIN 1"/>
    <property type="match status" value="1"/>
</dbReference>
<name>A0A7I9XFE0_9MYCO</name>
<evidence type="ECO:0000313" key="4">
    <source>
        <dbReference type="Proteomes" id="UP000465263"/>
    </source>
</evidence>
<dbReference type="GO" id="GO:0032259">
    <property type="term" value="P:methylation"/>
    <property type="evidence" value="ECO:0007669"/>
    <property type="project" value="UniProtKB-KW"/>
</dbReference>
<organism evidence="3 4">
    <name type="scientific">Mycolicibacter senuensis</name>
    <dbReference type="NCBI Taxonomy" id="386913"/>
    <lineage>
        <taxon>Bacteria</taxon>
        <taxon>Bacillati</taxon>
        <taxon>Actinomycetota</taxon>
        <taxon>Actinomycetes</taxon>
        <taxon>Mycobacteriales</taxon>
        <taxon>Mycobacteriaceae</taxon>
        <taxon>Mycolicibacter</taxon>
    </lineage>
</organism>
<evidence type="ECO:0000256" key="1">
    <source>
        <dbReference type="ARBA" id="ARBA00022763"/>
    </source>
</evidence>
<dbReference type="GO" id="GO:0006281">
    <property type="term" value="P:DNA repair"/>
    <property type="evidence" value="ECO:0007669"/>
    <property type="project" value="InterPro"/>
</dbReference>
<dbReference type="GO" id="GO:0008168">
    <property type="term" value="F:methyltransferase activity"/>
    <property type="evidence" value="ECO:0007669"/>
    <property type="project" value="UniProtKB-KW"/>
</dbReference>
<dbReference type="Gene3D" id="1.10.10.10">
    <property type="entry name" value="Winged helix-like DNA-binding domain superfamily/Winged helix DNA-binding domain"/>
    <property type="match status" value="1"/>
</dbReference>
<dbReference type="AlphaFoldDB" id="A0A7I9XFE0"/>
<sequence length="98" mass="10702">MAAVTDEQMERVRALVLGIPAGRVATYGDIASAAGLSSPRIVGWVLRVDGSDLPWHRVIRASGRPATHLHTEQLDRLRAEGVPTVDGRVDLRAARHRF</sequence>
<protein>
    <submittedName>
        <fullName evidence="3">DNA methyltransferase</fullName>
    </submittedName>
</protein>
<reference evidence="3 4" key="1">
    <citation type="journal article" date="2019" name="Emerg. Microbes Infect.">
        <title>Comprehensive subspecies identification of 175 nontuberculous mycobacteria species based on 7547 genomic profiles.</title>
        <authorList>
            <person name="Matsumoto Y."/>
            <person name="Kinjo T."/>
            <person name="Motooka D."/>
            <person name="Nabeya D."/>
            <person name="Jung N."/>
            <person name="Uechi K."/>
            <person name="Horii T."/>
            <person name="Iida T."/>
            <person name="Fujita J."/>
            <person name="Nakamura S."/>
        </authorList>
    </citation>
    <scope>NUCLEOTIDE SEQUENCE [LARGE SCALE GENOMIC DNA]</scope>
    <source>
        <strain evidence="3 4">JCM 16017</strain>
    </source>
</reference>
<dbReference type="OrthoDB" id="9132167at2"/>
<dbReference type="Proteomes" id="UP000465263">
    <property type="component" value="Unassembled WGS sequence"/>
</dbReference>
<gene>
    <name evidence="3" type="ORF">MSEN_04010</name>
</gene>
<keyword evidence="1" id="KW-0227">DNA damage</keyword>
<accession>A0A7I9XFE0</accession>
<dbReference type="InterPro" id="IPR036217">
    <property type="entry name" value="MethylDNA_cys_MeTrfase_DNAb"/>
</dbReference>
<evidence type="ECO:0000259" key="2">
    <source>
        <dbReference type="Pfam" id="PF01035"/>
    </source>
</evidence>
<dbReference type="InterPro" id="IPR052520">
    <property type="entry name" value="ATL_DNA_repair"/>
</dbReference>
<comment type="caution">
    <text evidence="3">The sequence shown here is derived from an EMBL/GenBank/DDBJ whole genome shotgun (WGS) entry which is preliminary data.</text>
</comment>
<dbReference type="EMBL" id="BLKV01000001">
    <property type="protein sequence ID" value="GFG68681.1"/>
    <property type="molecule type" value="Genomic_DNA"/>
</dbReference>
<dbReference type="SUPFAM" id="SSF46767">
    <property type="entry name" value="Methylated DNA-protein cysteine methyltransferase, C-terminal domain"/>
    <property type="match status" value="1"/>
</dbReference>
<proteinExistence type="predicted"/>
<keyword evidence="3" id="KW-0489">Methyltransferase</keyword>
<dbReference type="InterPro" id="IPR036388">
    <property type="entry name" value="WH-like_DNA-bd_sf"/>
</dbReference>
<dbReference type="Pfam" id="PF01035">
    <property type="entry name" value="DNA_binding_1"/>
    <property type="match status" value="1"/>
</dbReference>
<keyword evidence="4" id="KW-1185">Reference proteome</keyword>
<dbReference type="PANTHER" id="PTHR42942">
    <property type="entry name" value="6-O-METHYLGUANINE DNA METHYLTRANSFERASE"/>
    <property type="match status" value="1"/>
</dbReference>
<dbReference type="InterPro" id="IPR014048">
    <property type="entry name" value="MethylDNA_cys_MeTrfase_DNA-bd"/>
</dbReference>
<dbReference type="CDD" id="cd06445">
    <property type="entry name" value="ATase"/>
    <property type="match status" value="1"/>
</dbReference>
<dbReference type="RefSeq" id="WP_085081740.1">
    <property type="nucleotide sequence ID" value="NZ_BLKV01000001.1"/>
</dbReference>
<keyword evidence="3" id="KW-0808">Transferase</keyword>
<evidence type="ECO:0000313" key="3">
    <source>
        <dbReference type="EMBL" id="GFG68681.1"/>
    </source>
</evidence>